<organism evidence="1 2">
    <name type="scientific">Ascobolus immersus RN42</name>
    <dbReference type="NCBI Taxonomy" id="1160509"/>
    <lineage>
        <taxon>Eukaryota</taxon>
        <taxon>Fungi</taxon>
        <taxon>Dikarya</taxon>
        <taxon>Ascomycota</taxon>
        <taxon>Pezizomycotina</taxon>
        <taxon>Pezizomycetes</taxon>
        <taxon>Pezizales</taxon>
        <taxon>Ascobolaceae</taxon>
        <taxon>Ascobolus</taxon>
    </lineage>
</organism>
<proteinExistence type="predicted"/>
<accession>A0A3N4I869</accession>
<name>A0A3N4I869_ASCIM</name>
<sequence length="176" mass="19861">MNPFPIPHLQGRDIDMRALPAPQRMMPMVVHRPAPFDGVVIINVLDDTGSERPLIFRDHIDTLLGNVNHVHYPWWGLDVMVQTGNGIFQRRSIWLQMEWRTPGPAGRSATEGVFWELFHVNYLQRSFEQGCQPLSGMSLRARVFTSTSPYNQGAMAVANSAGGAYALIKVHNHPNF</sequence>
<evidence type="ECO:0000313" key="1">
    <source>
        <dbReference type="EMBL" id="RPA82283.1"/>
    </source>
</evidence>
<gene>
    <name evidence="1" type="ORF">BJ508DRAFT_90447</name>
</gene>
<reference evidence="1 2" key="1">
    <citation type="journal article" date="2018" name="Nat. Ecol. Evol.">
        <title>Pezizomycetes genomes reveal the molecular basis of ectomycorrhizal truffle lifestyle.</title>
        <authorList>
            <person name="Murat C."/>
            <person name="Payen T."/>
            <person name="Noel B."/>
            <person name="Kuo A."/>
            <person name="Morin E."/>
            <person name="Chen J."/>
            <person name="Kohler A."/>
            <person name="Krizsan K."/>
            <person name="Balestrini R."/>
            <person name="Da Silva C."/>
            <person name="Montanini B."/>
            <person name="Hainaut M."/>
            <person name="Levati E."/>
            <person name="Barry K.W."/>
            <person name="Belfiori B."/>
            <person name="Cichocki N."/>
            <person name="Clum A."/>
            <person name="Dockter R.B."/>
            <person name="Fauchery L."/>
            <person name="Guy J."/>
            <person name="Iotti M."/>
            <person name="Le Tacon F."/>
            <person name="Lindquist E.A."/>
            <person name="Lipzen A."/>
            <person name="Malagnac F."/>
            <person name="Mello A."/>
            <person name="Molinier V."/>
            <person name="Miyauchi S."/>
            <person name="Poulain J."/>
            <person name="Riccioni C."/>
            <person name="Rubini A."/>
            <person name="Sitrit Y."/>
            <person name="Splivallo R."/>
            <person name="Traeger S."/>
            <person name="Wang M."/>
            <person name="Zifcakova L."/>
            <person name="Wipf D."/>
            <person name="Zambonelli A."/>
            <person name="Paolocci F."/>
            <person name="Nowrousian M."/>
            <person name="Ottonello S."/>
            <person name="Baldrian P."/>
            <person name="Spatafora J.W."/>
            <person name="Henrissat B."/>
            <person name="Nagy L.G."/>
            <person name="Aury J.M."/>
            <person name="Wincker P."/>
            <person name="Grigoriev I.V."/>
            <person name="Bonfante P."/>
            <person name="Martin F.M."/>
        </authorList>
    </citation>
    <scope>NUCLEOTIDE SEQUENCE [LARGE SCALE GENOMIC DNA]</scope>
    <source>
        <strain evidence="1 2">RN42</strain>
    </source>
</reference>
<dbReference type="Proteomes" id="UP000275078">
    <property type="component" value="Unassembled WGS sequence"/>
</dbReference>
<dbReference type="EMBL" id="ML119672">
    <property type="protein sequence ID" value="RPA82283.1"/>
    <property type="molecule type" value="Genomic_DNA"/>
</dbReference>
<dbReference type="AlphaFoldDB" id="A0A3N4I869"/>
<evidence type="ECO:0000313" key="2">
    <source>
        <dbReference type="Proteomes" id="UP000275078"/>
    </source>
</evidence>
<keyword evidence="2" id="KW-1185">Reference proteome</keyword>
<protein>
    <submittedName>
        <fullName evidence="1">Uncharacterized protein</fullName>
    </submittedName>
</protein>